<gene>
    <name evidence="1" type="ORF">AXF42_Ash009067</name>
</gene>
<keyword evidence="2" id="KW-1185">Reference proteome</keyword>
<name>A0A2I0ADD6_9ASPA</name>
<dbReference type="AlphaFoldDB" id="A0A2I0ADD6"/>
<evidence type="ECO:0000313" key="2">
    <source>
        <dbReference type="Proteomes" id="UP000236161"/>
    </source>
</evidence>
<protein>
    <submittedName>
        <fullName evidence="1">Uncharacterized protein</fullName>
    </submittedName>
</protein>
<sequence length="66" mass="7804">MGSAFVYSFLFRKNRTELCCPLPIKTLEQARIKNTSERAEFLFYHLCKQELEIKESSLSLSLSFFY</sequence>
<proteinExistence type="predicted"/>
<evidence type="ECO:0000313" key="1">
    <source>
        <dbReference type="EMBL" id="PKA53571.1"/>
    </source>
</evidence>
<accession>A0A2I0ADD6</accession>
<dbReference type="EMBL" id="KZ451993">
    <property type="protein sequence ID" value="PKA53571.1"/>
    <property type="molecule type" value="Genomic_DNA"/>
</dbReference>
<organism evidence="1 2">
    <name type="scientific">Apostasia shenzhenica</name>
    <dbReference type="NCBI Taxonomy" id="1088818"/>
    <lineage>
        <taxon>Eukaryota</taxon>
        <taxon>Viridiplantae</taxon>
        <taxon>Streptophyta</taxon>
        <taxon>Embryophyta</taxon>
        <taxon>Tracheophyta</taxon>
        <taxon>Spermatophyta</taxon>
        <taxon>Magnoliopsida</taxon>
        <taxon>Liliopsida</taxon>
        <taxon>Asparagales</taxon>
        <taxon>Orchidaceae</taxon>
        <taxon>Apostasioideae</taxon>
        <taxon>Apostasia</taxon>
    </lineage>
</organism>
<reference evidence="1 2" key="1">
    <citation type="journal article" date="2017" name="Nature">
        <title>The Apostasia genome and the evolution of orchids.</title>
        <authorList>
            <person name="Zhang G.Q."/>
            <person name="Liu K.W."/>
            <person name="Li Z."/>
            <person name="Lohaus R."/>
            <person name="Hsiao Y.Y."/>
            <person name="Niu S.C."/>
            <person name="Wang J.Y."/>
            <person name="Lin Y.C."/>
            <person name="Xu Q."/>
            <person name="Chen L.J."/>
            <person name="Yoshida K."/>
            <person name="Fujiwara S."/>
            <person name="Wang Z.W."/>
            <person name="Zhang Y.Q."/>
            <person name="Mitsuda N."/>
            <person name="Wang M."/>
            <person name="Liu G.H."/>
            <person name="Pecoraro L."/>
            <person name="Huang H.X."/>
            <person name="Xiao X.J."/>
            <person name="Lin M."/>
            <person name="Wu X.Y."/>
            <person name="Wu W.L."/>
            <person name="Chen Y.Y."/>
            <person name="Chang S.B."/>
            <person name="Sakamoto S."/>
            <person name="Ohme-Takagi M."/>
            <person name="Yagi M."/>
            <person name="Zeng S.J."/>
            <person name="Shen C.Y."/>
            <person name="Yeh C.M."/>
            <person name="Luo Y.B."/>
            <person name="Tsai W.C."/>
            <person name="Van de Peer Y."/>
            <person name="Liu Z.J."/>
        </authorList>
    </citation>
    <scope>NUCLEOTIDE SEQUENCE [LARGE SCALE GENOMIC DNA]</scope>
    <source>
        <strain evidence="2">cv. Shenzhen</strain>
        <tissue evidence="1">Stem</tissue>
    </source>
</reference>
<dbReference type="Proteomes" id="UP000236161">
    <property type="component" value="Unassembled WGS sequence"/>
</dbReference>